<reference evidence="2 3" key="1">
    <citation type="submission" date="2019-06" db="EMBL/GenBank/DDBJ databases">
        <title>Whole genome shotgun sequence of Streptomyces cacaoi subsp. cacaoi NBRC 12748.</title>
        <authorList>
            <person name="Hosoyama A."/>
            <person name="Uohara A."/>
            <person name="Ohji S."/>
            <person name="Ichikawa N."/>
        </authorList>
    </citation>
    <scope>NUCLEOTIDE SEQUENCE [LARGE SCALE GENOMIC DNA]</scope>
    <source>
        <strain evidence="2 3">NBRC 12748</strain>
    </source>
</reference>
<feature type="domain" description="DUF6571" evidence="1">
    <location>
        <begin position="43"/>
        <end position="222"/>
    </location>
</feature>
<evidence type="ECO:0000313" key="2">
    <source>
        <dbReference type="EMBL" id="GEB54258.1"/>
    </source>
</evidence>
<sequence length="274" mass="30039">MGSKRKKSCFAAGVIALVGVVVLAFFQWQRGDQQEARERDFCWDVVAKVSTDGRGGEGTLGKCAAALEREMSREGRARKQVVAAYGPHVAKNPEFMPGAVRRAVAKVLARYPGEVFGSLARGGARQPGEEPLFSRDRLVAVTRSVVRDSEAWRAVREAQETYIKKQIDGLDHSDLARTPAEGRSDRAMVVADQTGRVTGTLSKIQARALGEGDDQREQRIKEYERHGYPWLREAFQHRAQEVGVPTSAIVDSASRISELVHAAHTAFLRAGAVA</sequence>
<accession>A0A4Y3RBM3</accession>
<evidence type="ECO:0000313" key="3">
    <source>
        <dbReference type="Proteomes" id="UP000319210"/>
    </source>
</evidence>
<keyword evidence="3" id="KW-1185">Reference proteome</keyword>
<organism evidence="2 3">
    <name type="scientific">Streptomyces cacaoi</name>
    <dbReference type="NCBI Taxonomy" id="1898"/>
    <lineage>
        <taxon>Bacteria</taxon>
        <taxon>Bacillati</taxon>
        <taxon>Actinomycetota</taxon>
        <taxon>Actinomycetes</taxon>
        <taxon>Kitasatosporales</taxon>
        <taxon>Streptomycetaceae</taxon>
        <taxon>Streptomyces</taxon>
    </lineage>
</organism>
<dbReference type="AlphaFoldDB" id="A0A4Y3RBM3"/>
<evidence type="ECO:0000259" key="1">
    <source>
        <dbReference type="Pfam" id="PF20211"/>
    </source>
</evidence>
<gene>
    <name evidence="2" type="ORF">SCA03_68090</name>
</gene>
<dbReference type="EMBL" id="BJMM01000096">
    <property type="protein sequence ID" value="GEB54258.1"/>
    <property type="molecule type" value="Genomic_DNA"/>
</dbReference>
<dbReference type="RefSeq" id="WP_086818366.1">
    <property type="nucleotide sequence ID" value="NZ_BJMM01000096.1"/>
</dbReference>
<proteinExistence type="predicted"/>
<protein>
    <recommendedName>
        <fullName evidence="1">DUF6571 domain-containing protein</fullName>
    </recommendedName>
</protein>
<dbReference type="InterPro" id="IPR046701">
    <property type="entry name" value="DUF6571"/>
</dbReference>
<dbReference type="Proteomes" id="UP000319210">
    <property type="component" value="Unassembled WGS sequence"/>
</dbReference>
<dbReference type="Pfam" id="PF20211">
    <property type="entry name" value="DUF6571"/>
    <property type="match status" value="1"/>
</dbReference>
<name>A0A4Y3RBM3_STRCI</name>
<comment type="caution">
    <text evidence="2">The sequence shown here is derived from an EMBL/GenBank/DDBJ whole genome shotgun (WGS) entry which is preliminary data.</text>
</comment>